<dbReference type="EMBL" id="WNKQ01000025">
    <property type="protein sequence ID" value="KAF5844241.1"/>
    <property type="molecule type" value="Genomic_DNA"/>
</dbReference>
<evidence type="ECO:0000259" key="6">
    <source>
        <dbReference type="PROSITE" id="PS50833"/>
    </source>
</evidence>
<dbReference type="GO" id="GO:0000027">
    <property type="term" value="P:ribosomal large subunit assembly"/>
    <property type="evidence" value="ECO:0007669"/>
    <property type="project" value="InterPro"/>
</dbReference>
<sequence>MGGVIRFIGPIVSPVPAIVGTFCFRQDFQTSISSNASSKTTNTANMLKQAKPKNARAKREMKKREPQQNENPKTTLFVSGQKTSQILKLAVADLTTIKRPFVERFTKKNDIHPFDDASSLEFFSQKNDTSLLVLSLHSKKRPHCLTLARTFSYKMLDMLELYINPETFRTLQQFKNKKPSIGLKPMISFHGTVFEDPNQTKYTLAKSLFLDFFKGQDTNEIDVEGLQYLVSISAEEPTDELPSPPIHLRFYLLRTKRSGQKLPRIEVEEMGPRMDFTLGREMFPDPDMLKQAMKTPKGAEARTKKNIDMNAMGDKTAKVHRYSMFLLIVRLISQQPLRPAFHRRSPNLSLAIIQRSNQPPNDLPPILDQSILFELIRYKK</sequence>
<feature type="domain" description="Brix" evidence="6">
    <location>
        <begin position="73"/>
        <end position="287"/>
    </location>
</feature>
<evidence type="ECO:0000256" key="1">
    <source>
        <dbReference type="ARBA" id="ARBA00004604"/>
    </source>
</evidence>
<dbReference type="Proteomes" id="UP000624244">
    <property type="component" value="Unassembled WGS sequence"/>
</dbReference>
<gene>
    <name evidence="7" type="ORF">GGP41_002828</name>
</gene>
<evidence type="ECO:0000313" key="7">
    <source>
        <dbReference type="EMBL" id="KAF5844241.1"/>
    </source>
</evidence>
<proteinExistence type="inferred from homology"/>
<dbReference type="InterPro" id="IPR039770">
    <property type="entry name" value="Rpf2"/>
</dbReference>
<protein>
    <recommendedName>
        <fullName evidence="4">Ribosome production factor 2 homolog</fullName>
    </recommendedName>
    <alternativeName>
        <fullName evidence="4">Ribosome biogenesis protein RPF2 homolog</fullName>
    </alternativeName>
</protein>
<comment type="subcellular location">
    <subcellularLocation>
        <location evidence="1 4">Nucleus</location>
        <location evidence="1 4">Nucleolus</location>
    </subcellularLocation>
</comment>
<evidence type="ECO:0000256" key="2">
    <source>
        <dbReference type="ARBA" id="ARBA00010782"/>
    </source>
</evidence>
<dbReference type="PANTHER" id="PTHR12728">
    <property type="entry name" value="BRIX DOMAIN CONTAINING PROTEIN"/>
    <property type="match status" value="1"/>
</dbReference>
<comment type="similarity">
    <text evidence="2 4">Belongs to the RPF2 family.</text>
</comment>
<evidence type="ECO:0000256" key="3">
    <source>
        <dbReference type="ARBA" id="ARBA00023242"/>
    </source>
</evidence>
<reference evidence="7" key="1">
    <citation type="submission" date="2019-11" db="EMBL/GenBank/DDBJ databases">
        <title>Bipolaris sorokiniana Genome sequencing.</title>
        <authorList>
            <person name="Wang H."/>
        </authorList>
    </citation>
    <scope>NUCLEOTIDE SEQUENCE</scope>
</reference>
<accession>A0A8H5Z6C8</accession>
<evidence type="ECO:0000313" key="8">
    <source>
        <dbReference type="Proteomes" id="UP000624244"/>
    </source>
</evidence>
<feature type="compositionally biased region" description="Low complexity" evidence="5">
    <location>
        <begin position="35"/>
        <end position="45"/>
    </location>
</feature>
<dbReference type="SMART" id="SM00879">
    <property type="entry name" value="Brix"/>
    <property type="match status" value="1"/>
</dbReference>
<feature type="compositionally biased region" description="Polar residues" evidence="5">
    <location>
        <begin position="68"/>
        <end position="77"/>
    </location>
</feature>
<dbReference type="PANTHER" id="PTHR12728:SF0">
    <property type="entry name" value="RIBOSOME PRODUCTION FACTOR 2 HOMOLOG"/>
    <property type="match status" value="1"/>
</dbReference>
<name>A0A8H5Z6C8_COCSA</name>
<keyword evidence="3 4" id="KW-0539">Nucleus</keyword>
<organism evidence="7 8">
    <name type="scientific">Cochliobolus sativus</name>
    <name type="common">Common root rot and spot blotch fungus</name>
    <name type="synonym">Bipolaris sorokiniana</name>
    <dbReference type="NCBI Taxonomy" id="45130"/>
    <lineage>
        <taxon>Eukaryota</taxon>
        <taxon>Fungi</taxon>
        <taxon>Dikarya</taxon>
        <taxon>Ascomycota</taxon>
        <taxon>Pezizomycotina</taxon>
        <taxon>Dothideomycetes</taxon>
        <taxon>Pleosporomycetidae</taxon>
        <taxon>Pleosporales</taxon>
        <taxon>Pleosporineae</taxon>
        <taxon>Pleosporaceae</taxon>
        <taxon>Bipolaris</taxon>
    </lineage>
</organism>
<dbReference type="AlphaFoldDB" id="A0A8H5Z6C8"/>
<feature type="region of interest" description="Disordered" evidence="5">
    <location>
        <begin position="35"/>
        <end position="77"/>
    </location>
</feature>
<evidence type="ECO:0000256" key="4">
    <source>
        <dbReference type="RuleBase" id="RU367086"/>
    </source>
</evidence>
<dbReference type="Pfam" id="PF04427">
    <property type="entry name" value="Brix"/>
    <property type="match status" value="1"/>
</dbReference>
<dbReference type="InterPro" id="IPR007109">
    <property type="entry name" value="Brix"/>
</dbReference>
<dbReference type="GO" id="GO:0019843">
    <property type="term" value="F:rRNA binding"/>
    <property type="evidence" value="ECO:0007669"/>
    <property type="project" value="UniProtKB-UniRule"/>
</dbReference>
<feature type="compositionally biased region" description="Basic residues" evidence="5">
    <location>
        <begin position="50"/>
        <end position="61"/>
    </location>
</feature>
<evidence type="ECO:0000256" key="5">
    <source>
        <dbReference type="SAM" id="MobiDB-lite"/>
    </source>
</evidence>
<dbReference type="GO" id="GO:0000463">
    <property type="term" value="P:maturation of LSU-rRNA from tricistronic rRNA transcript (SSU-rRNA, 5.8S rRNA, LSU-rRNA)"/>
    <property type="evidence" value="ECO:0007669"/>
    <property type="project" value="TreeGrafter"/>
</dbReference>
<dbReference type="GO" id="GO:0005730">
    <property type="term" value="C:nucleolus"/>
    <property type="evidence" value="ECO:0007669"/>
    <property type="project" value="UniProtKB-SubCell"/>
</dbReference>
<comment type="caution">
    <text evidence="7">The sequence shown here is derived from an EMBL/GenBank/DDBJ whole genome shotgun (WGS) entry which is preliminary data.</text>
</comment>
<dbReference type="PROSITE" id="PS50833">
    <property type="entry name" value="BRIX"/>
    <property type="match status" value="1"/>
</dbReference>